<comment type="caution">
    <text evidence="10">The sequence shown here is derived from an EMBL/GenBank/DDBJ whole genome shotgun (WGS) entry which is preliminary data.</text>
</comment>
<organism evidence="10 11">
    <name type="scientific">Wenjunlia tyrosinilytica</name>
    <dbReference type="NCBI Taxonomy" id="1544741"/>
    <lineage>
        <taxon>Bacteria</taxon>
        <taxon>Bacillati</taxon>
        <taxon>Actinomycetota</taxon>
        <taxon>Actinomycetes</taxon>
        <taxon>Kitasatosporales</taxon>
        <taxon>Streptomycetaceae</taxon>
        <taxon>Wenjunlia</taxon>
    </lineage>
</organism>
<sequence>MAVRQSAGAGGVADEVPGPAVRRTADVDRSDPGYREWLKEAVRKVQADANRSADTHLLRFPLPEAWGIDLYLKDESTHPTGSLKHRLARSLFLYGLCNGWIRPGAPVIEASSGSTAVSEAYFAGLIGVPFIAVMPRTTSAQKTRLIEFHGGQCHLVDDPRTVYEVSARLARETGGHYMDQFTYAERATDWRGNNNIAESIYQQLRLERYPEPAWIVATAGTGGTSATIARYVHYMQYDTLVCVPDPENSCFFDGWVAGDPEVSCESGSRIEGIGRPRMEPSFVPGAIDRMMKVPDAATVASVRALERRMGIRAGGSTGTGLWSSFKIIAEMLAAGRTGSVVTLICDPGDRYLDKYYSDAWLAEQGMDITPYAKAVEGFLDTGAWPC</sequence>
<comment type="function">
    <text evidence="6">A cysteine desulfhydrase that generates hydrogen sulfide, H(2)S. The H(2)S produced by this enzyme stimulates respiration in M.tuberculosis, mediated primarily via cytochrome bd with a lesser contribution from cytochrome bc1/aa3. H(2)S modulates the balance between respiration and glycolysis, and also contributes to redox homeostasis. Probably eliminates toxic levels of Cys (which can induce oxidative stress).</text>
</comment>
<evidence type="ECO:0000256" key="1">
    <source>
        <dbReference type="ARBA" id="ARBA00001933"/>
    </source>
</evidence>
<dbReference type="GO" id="GO:0005737">
    <property type="term" value="C:cytoplasm"/>
    <property type="evidence" value="ECO:0007669"/>
    <property type="project" value="UniProtKB-SubCell"/>
</dbReference>
<dbReference type="HAMAP" id="MF_00868">
    <property type="entry name" value="Cds1"/>
    <property type="match status" value="1"/>
</dbReference>
<gene>
    <name evidence="7" type="primary">cds1</name>
    <name evidence="10" type="ORF">GCM10012280_55280</name>
</gene>
<comment type="subcellular location">
    <subcellularLocation>
        <location evidence="2">Cytoplasm</location>
    </subcellularLocation>
</comment>
<dbReference type="EMBL" id="BMMS01000028">
    <property type="protein sequence ID" value="GGO96239.1"/>
    <property type="molecule type" value="Genomic_DNA"/>
</dbReference>
<keyword evidence="3 7" id="KW-0963">Cytoplasm</keyword>
<dbReference type="GO" id="GO:0030170">
    <property type="term" value="F:pyridoxal phosphate binding"/>
    <property type="evidence" value="ECO:0007669"/>
    <property type="project" value="UniProtKB-UniRule"/>
</dbReference>
<evidence type="ECO:0000256" key="7">
    <source>
        <dbReference type="HAMAP-Rule" id="MF_00868"/>
    </source>
</evidence>
<dbReference type="FunFam" id="3.40.50.1100:FF:000015">
    <property type="entry name" value="Cysteine synthase B"/>
    <property type="match status" value="1"/>
</dbReference>
<comment type="catalytic activity">
    <reaction evidence="7">
        <text>L-cysteine + H2O = hydrogen sulfide + pyruvate + NH4(+) + H(+)</text>
        <dbReference type="Rhea" id="RHEA:24931"/>
        <dbReference type="ChEBI" id="CHEBI:15361"/>
        <dbReference type="ChEBI" id="CHEBI:15377"/>
        <dbReference type="ChEBI" id="CHEBI:15378"/>
        <dbReference type="ChEBI" id="CHEBI:28938"/>
        <dbReference type="ChEBI" id="CHEBI:29919"/>
        <dbReference type="ChEBI" id="CHEBI:35235"/>
        <dbReference type="EC" id="4.4.1.1"/>
    </reaction>
</comment>
<feature type="modified residue" description="N6-(pyridoxal phosphate)lysine" evidence="7">
    <location>
        <position position="84"/>
    </location>
</feature>
<evidence type="ECO:0000256" key="4">
    <source>
        <dbReference type="ARBA" id="ARBA00022898"/>
    </source>
</evidence>
<feature type="region of interest" description="Disordered" evidence="8">
    <location>
        <begin position="1"/>
        <end position="27"/>
    </location>
</feature>
<dbReference type="InterPro" id="IPR047586">
    <property type="entry name" value="Cds1"/>
</dbReference>
<reference evidence="10" key="2">
    <citation type="submission" date="2020-09" db="EMBL/GenBank/DDBJ databases">
        <authorList>
            <person name="Sun Q."/>
            <person name="Zhou Y."/>
        </authorList>
    </citation>
    <scope>NUCLEOTIDE SEQUENCE</scope>
    <source>
        <strain evidence="10">CGMCC 4.7201</strain>
    </source>
</reference>
<reference evidence="10" key="1">
    <citation type="journal article" date="2014" name="Int. J. Syst. Evol. Microbiol.">
        <title>Complete genome sequence of Corynebacterium casei LMG S-19264T (=DSM 44701T), isolated from a smear-ripened cheese.</title>
        <authorList>
            <consortium name="US DOE Joint Genome Institute (JGI-PGF)"/>
            <person name="Walter F."/>
            <person name="Albersmeier A."/>
            <person name="Kalinowski J."/>
            <person name="Ruckert C."/>
        </authorList>
    </citation>
    <scope>NUCLEOTIDE SEQUENCE</scope>
    <source>
        <strain evidence="10">CGMCC 4.7201</strain>
    </source>
</reference>
<dbReference type="SUPFAM" id="SSF53686">
    <property type="entry name" value="Tryptophan synthase beta subunit-like PLP-dependent enzymes"/>
    <property type="match status" value="1"/>
</dbReference>
<comment type="function">
    <text evidence="7">A cysteine desulfhydrase that generates hydrogen sulfide, H(2)S. The H(2)S produced by this enzyme modulates the balance between respiration and glycolysis, and contributes to redox homeostasis. Probably eliminates toxic levels of Cys (which can induce oxidative stress).</text>
</comment>
<evidence type="ECO:0000256" key="3">
    <source>
        <dbReference type="ARBA" id="ARBA00022490"/>
    </source>
</evidence>
<feature type="domain" description="Tryptophan synthase beta chain-like PALP" evidence="9">
    <location>
        <begin position="55"/>
        <end position="346"/>
    </location>
</feature>
<dbReference type="InterPro" id="IPR036052">
    <property type="entry name" value="TrpB-like_PALP_sf"/>
</dbReference>
<protein>
    <recommendedName>
        <fullName evidence="7">L-cysteine desulfhydrase Cds1</fullName>
        <ecNumber evidence="7">4.4.1.1</ecNumber>
    </recommendedName>
</protein>
<evidence type="ECO:0000256" key="2">
    <source>
        <dbReference type="ARBA" id="ARBA00004496"/>
    </source>
</evidence>
<dbReference type="InterPro" id="IPR001926">
    <property type="entry name" value="TrpB-like_PALP"/>
</dbReference>
<dbReference type="Proteomes" id="UP000641932">
    <property type="component" value="Unassembled WGS sequence"/>
</dbReference>
<evidence type="ECO:0000256" key="5">
    <source>
        <dbReference type="ARBA" id="ARBA00023239"/>
    </source>
</evidence>
<dbReference type="RefSeq" id="WP_373287102.1">
    <property type="nucleotide sequence ID" value="NZ_BMMS01000028.1"/>
</dbReference>
<dbReference type="GO" id="GO:0016829">
    <property type="term" value="F:lyase activity"/>
    <property type="evidence" value="ECO:0007669"/>
    <property type="project" value="UniProtKB-KW"/>
</dbReference>
<evidence type="ECO:0000313" key="11">
    <source>
        <dbReference type="Proteomes" id="UP000641932"/>
    </source>
</evidence>
<dbReference type="EC" id="4.4.1.1" evidence="7"/>
<dbReference type="InterPro" id="IPR050214">
    <property type="entry name" value="Cys_Synth/Cystath_Beta-Synth"/>
</dbReference>
<dbReference type="Gene3D" id="3.40.50.1100">
    <property type="match status" value="2"/>
</dbReference>
<accession>A0A917ZUM5</accession>
<dbReference type="PANTHER" id="PTHR10314">
    <property type="entry name" value="CYSTATHIONINE BETA-SYNTHASE"/>
    <property type="match status" value="1"/>
</dbReference>
<dbReference type="GO" id="GO:0019450">
    <property type="term" value="P:L-cysteine catabolic process to pyruvate"/>
    <property type="evidence" value="ECO:0007669"/>
    <property type="project" value="UniProtKB-UniRule"/>
</dbReference>
<keyword evidence="5 7" id="KW-0456">Lyase</keyword>
<keyword evidence="4 7" id="KW-0663">Pyridoxal phosphate</keyword>
<comment type="cofactor">
    <cofactor evidence="1 7">
        <name>pyridoxal 5'-phosphate</name>
        <dbReference type="ChEBI" id="CHEBI:597326"/>
    </cofactor>
</comment>
<proteinExistence type="inferred from homology"/>
<comment type="similarity">
    <text evidence="7">Belongs to the cysteine synthase/cystathionine beta-synthase family. Cds1 subfamily.</text>
</comment>
<keyword evidence="11" id="KW-1185">Reference proteome</keyword>
<evidence type="ECO:0000256" key="8">
    <source>
        <dbReference type="SAM" id="MobiDB-lite"/>
    </source>
</evidence>
<evidence type="ECO:0000256" key="6">
    <source>
        <dbReference type="ARBA" id="ARBA00055251"/>
    </source>
</evidence>
<evidence type="ECO:0000259" key="9">
    <source>
        <dbReference type="Pfam" id="PF00291"/>
    </source>
</evidence>
<name>A0A917ZUM5_9ACTN</name>
<dbReference type="AlphaFoldDB" id="A0A917ZUM5"/>
<evidence type="ECO:0000313" key="10">
    <source>
        <dbReference type="EMBL" id="GGO96239.1"/>
    </source>
</evidence>
<dbReference type="Pfam" id="PF00291">
    <property type="entry name" value="PALP"/>
    <property type="match status" value="1"/>
</dbReference>